<dbReference type="AlphaFoldDB" id="A0A7Y0QGF1"/>
<dbReference type="InterPro" id="IPR000594">
    <property type="entry name" value="ThiF_NAD_FAD-bd"/>
</dbReference>
<keyword evidence="3" id="KW-1185">Reference proteome</keyword>
<sequence length="346" mass="35305">MRLRTGLRVLWRGPDEVQVGTDPRWAIRIQGLEPAEVDLLTSLDDGSTDRALVTRARAAGIPPARVEELVALLVHAQLTTPDGAARPAARPLAASAAPDVATWSRLLADGSGAALVDGRSARVVGLLGLGRLGLSTAVTLAAAGTGTLLLEDDGDVAAGDLGVGGYTARDVGSPRRMAAARILRDVAPDVRTTARPGVPPDVMVLVEHGAADAVRSRALMSAGVVHLSVVVREADVLVGPLVRPGSSPCLRCLDLSRTDQDERWPAVAAQLASSSRTRGAAEESVLAAIGGALAAGQVLAELDGTGPRTVGAALEIALPAAVPEVRTWSVHPSCGCTDLPAALASA</sequence>
<dbReference type="GO" id="GO:0008641">
    <property type="term" value="F:ubiquitin-like modifier activating enzyme activity"/>
    <property type="evidence" value="ECO:0007669"/>
    <property type="project" value="InterPro"/>
</dbReference>
<dbReference type="RefSeq" id="WP_169322956.1">
    <property type="nucleotide sequence ID" value="NZ_JABCJJ010000002.1"/>
</dbReference>
<organism evidence="2 3">
    <name type="scientific">Cellulomonas fimi</name>
    <dbReference type="NCBI Taxonomy" id="1708"/>
    <lineage>
        <taxon>Bacteria</taxon>
        <taxon>Bacillati</taxon>
        <taxon>Actinomycetota</taxon>
        <taxon>Actinomycetes</taxon>
        <taxon>Micrococcales</taxon>
        <taxon>Cellulomonadaceae</taxon>
        <taxon>Cellulomonas</taxon>
    </lineage>
</organism>
<name>A0A7Y0QGF1_CELFI</name>
<gene>
    <name evidence="2" type="ORF">HIR71_02075</name>
</gene>
<evidence type="ECO:0000259" key="1">
    <source>
        <dbReference type="Pfam" id="PF00899"/>
    </source>
</evidence>
<dbReference type="Gene3D" id="3.40.50.720">
    <property type="entry name" value="NAD(P)-binding Rossmann-like Domain"/>
    <property type="match status" value="1"/>
</dbReference>
<evidence type="ECO:0000313" key="3">
    <source>
        <dbReference type="Proteomes" id="UP000562124"/>
    </source>
</evidence>
<reference evidence="2 3" key="1">
    <citation type="submission" date="2020-04" db="EMBL/GenBank/DDBJ databases">
        <title>Sequencing and Assembly of C. fimi.</title>
        <authorList>
            <person name="Ramsey A.R."/>
        </authorList>
    </citation>
    <scope>NUCLEOTIDE SEQUENCE [LARGE SCALE GENOMIC DNA]</scope>
    <source>
        <strain evidence="2 3">SB</strain>
    </source>
</reference>
<comment type="caution">
    <text evidence="2">The sequence shown here is derived from an EMBL/GenBank/DDBJ whole genome shotgun (WGS) entry which is preliminary data.</text>
</comment>
<proteinExistence type="predicted"/>
<dbReference type="InterPro" id="IPR035985">
    <property type="entry name" value="Ubiquitin-activating_enz"/>
</dbReference>
<accession>A0A7Y0QGF1</accession>
<protein>
    <submittedName>
        <fullName evidence="2">Thiamine biosynthesis protein ThiF</fullName>
    </submittedName>
</protein>
<dbReference type="EMBL" id="JABCJJ010000002">
    <property type="protein sequence ID" value="NMR19023.1"/>
    <property type="molecule type" value="Genomic_DNA"/>
</dbReference>
<dbReference type="Pfam" id="PF00899">
    <property type="entry name" value="ThiF"/>
    <property type="match status" value="1"/>
</dbReference>
<feature type="domain" description="THIF-type NAD/FAD binding fold" evidence="1">
    <location>
        <begin position="124"/>
        <end position="315"/>
    </location>
</feature>
<evidence type="ECO:0000313" key="2">
    <source>
        <dbReference type="EMBL" id="NMR19023.1"/>
    </source>
</evidence>
<dbReference type="SUPFAM" id="SSF69572">
    <property type="entry name" value="Activating enzymes of the ubiquitin-like proteins"/>
    <property type="match status" value="1"/>
</dbReference>
<dbReference type="Proteomes" id="UP000562124">
    <property type="component" value="Unassembled WGS sequence"/>
</dbReference>